<dbReference type="PATRIC" id="fig|61647.14.peg.2125"/>
<comment type="caution">
    <text evidence="6">The sequence shown here is derived from an EMBL/GenBank/DDBJ whole genome shotgun (WGS) entry which is preliminary data.</text>
</comment>
<dbReference type="eggNOG" id="COG0583">
    <property type="taxonomic scope" value="Bacteria"/>
</dbReference>
<comment type="similarity">
    <text evidence="1">Belongs to the LysR transcriptional regulatory family.</text>
</comment>
<protein>
    <submittedName>
        <fullName evidence="6">LysR family transcriptional regulator</fullName>
    </submittedName>
</protein>
<organism evidence="6 8">
    <name type="scientific">Pluralibacter gergoviae</name>
    <name type="common">Enterobacter gergoviae</name>
    <dbReference type="NCBI Taxonomy" id="61647"/>
    <lineage>
        <taxon>Bacteria</taxon>
        <taxon>Pseudomonadati</taxon>
        <taxon>Pseudomonadota</taxon>
        <taxon>Gammaproteobacteria</taxon>
        <taxon>Enterobacterales</taxon>
        <taxon>Enterobacteriaceae</taxon>
        <taxon>Pluralibacter</taxon>
    </lineage>
</organism>
<dbReference type="GO" id="GO:0043565">
    <property type="term" value="F:sequence-specific DNA binding"/>
    <property type="evidence" value="ECO:0007669"/>
    <property type="project" value="TreeGrafter"/>
</dbReference>
<dbReference type="CDD" id="cd08422">
    <property type="entry name" value="PBP2_CrgA_like"/>
    <property type="match status" value="1"/>
</dbReference>
<dbReference type="InterPro" id="IPR000847">
    <property type="entry name" value="LysR_HTH_N"/>
</dbReference>
<dbReference type="EMBL" id="JAVDNV010000012">
    <property type="protein sequence ID" value="MDQ2310699.1"/>
    <property type="molecule type" value="Genomic_DNA"/>
</dbReference>
<keyword evidence="4" id="KW-0804">Transcription</keyword>
<evidence type="ECO:0000313" key="6">
    <source>
        <dbReference type="EMBL" id="KMK16100.1"/>
    </source>
</evidence>
<dbReference type="PANTHER" id="PTHR30537:SF66">
    <property type="entry name" value="IRON-REGULATED VIRULENCE REGULATORY PROTEIN IRGB"/>
    <property type="match status" value="1"/>
</dbReference>
<dbReference type="PANTHER" id="PTHR30537">
    <property type="entry name" value="HTH-TYPE TRANSCRIPTIONAL REGULATOR"/>
    <property type="match status" value="1"/>
</dbReference>
<dbReference type="InterPro" id="IPR005119">
    <property type="entry name" value="LysR_subst-bd"/>
</dbReference>
<reference evidence="7" key="2">
    <citation type="submission" date="2023-08" db="EMBL/GenBank/DDBJ databases">
        <title>WGS of pathogenic bacterial species, Los Angeles County Public Health Laboratories.</title>
        <authorList>
            <person name="Garrigues J.M."/>
            <person name="Green N.M."/>
        </authorList>
    </citation>
    <scope>NUCLEOTIDE SEQUENCE</scope>
    <source>
        <strain evidence="7">LACPHL-BACT-2023-00068</strain>
    </source>
</reference>
<dbReference type="RefSeq" id="WP_043083034.1">
    <property type="nucleotide sequence ID" value="NZ_CACVCI010000001.1"/>
</dbReference>
<dbReference type="Proteomes" id="UP001236270">
    <property type="component" value="Unassembled WGS sequence"/>
</dbReference>
<name>A0A089PKM1_PLUGE</name>
<dbReference type="InterPro" id="IPR036390">
    <property type="entry name" value="WH_DNA-bd_sf"/>
</dbReference>
<sequence length="309" mass="34960">MNHFAAIRTFVSAAELKSFSAASKALNIETSTVSRHVADLEADLRIALFNRSTRGLTLTEAGRLFYSHAAQLLLQWEEARSLTSALNARPAGLLRLSVPSAFGRLHVMPLVDEFLRLHPEISLDITFNDDMQDLIESRIDLSIRIGTLPDSTMHARRLAPQRRFAWASPAWIAAHPEPDLVNGKQDLQILMFSRLHGDGWYARRTDSDEGWSRVPVNYRFSANDSEALLYACRSGGGIAILPDWLVWQDAQAGRLQRVLPAWEFSMYRAETAVWIVYPRKKIVSSKVRSFIDFIVEKTGSPAWWQNPQN</sequence>
<dbReference type="EMBL" id="LDZF01000002">
    <property type="protein sequence ID" value="KMK16100.1"/>
    <property type="molecule type" value="Genomic_DNA"/>
</dbReference>
<dbReference type="SUPFAM" id="SSF53850">
    <property type="entry name" value="Periplasmic binding protein-like II"/>
    <property type="match status" value="1"/>
</dbReference>
<keyword evidence="8" id="KW-1185">Reference proteome</keyword>
<accession>A0A089PKM1</accession>
<reference evidence="6 8" key="1">
    <citation type="submission" date="2015-05" db="EMBL/GenBank/DDBJ databases">
        <title>Genome sequences of Pluralibacter gergoviae.</title>
        <authorList>
            <person name="Greninger A.L."/>
            <person name="Miller S."/>
        </authorList>
    </citation>
    <scope>NUCLEOTIDE SEQUENCE [LARGE SCALE GENOMIC DNA]</scope>
    <source>
        <strain evidence="6 8">JS81F13</strain>
    </source>
</reference>
<dbReference type="GO" id="GO:0003700">
    <property type="term" value="F:DNA-binding transcription factor activity"/>
    <property type="evidence" value="ECO:0007669"/>
    <property type="project" value="InterPro"/>
</dbReference>
<dbReference type="GeneID" id="61385756"/>
<dbReference type="GO" id="GO:0006351">
    <property type="term" value="P:DNA-templated transcription"/>
    <property type="evidence" value="ECO:0007669"/>
    <property type="project" value="TreeGrafter"/>
</dbReference>
<keyword evidence="3" id="KW-0238">DNA-binding</keyword>
<dbReference type="KEGG" id="pge:LG71_13250"/>
<dbReference type="AlphaFoldDB" id="A0A089PKM1"/>
<evidence type="ECO:0000256" key="2">
    <source>
        <dbReference type="ARBA" id="ARBA00023015"/>
    </source>
</evidence>
<dbReference type="Proteomes" id="UP000036196">
    <property type="component" value="Unassembled WGS sequence"/>
</dbReference>
<evidence type="ECO:0000256" key="3">
    <source>
        <dbReference type="ARBA" id="ARBA00023125"/>
    </source>
</evidence>
<evidence type="ECO:0000256" key="4">
    <source>
        <dbReference type="ARBA" id="ARBA00023163"/>
    </source>
</evidence>
<dbReference type="Pfam" id="PF00126">
    <property type="entry name" value="HTH_1"/>
    <property type="match status" value="1"/>
</dbReference>
<gene>
    <name evidence="6" type="ORF">ABW06_02475</name>
    <name evidence="7" type="ORF">RBJ30_16545</name>
</gene>
<evidence type="ECO:0000313" key="8">
    <source>
        <dbReference type="Proteomes" id="UP000036196"/>
    </source>
</evidence>
<feature type="domain" description="HTH lysR-type" evidence="5">
    <location>
        <begin position="1"/>
        <end position="59"/>
    </location>
</feature>
<dbReference type="Gene3D" id="3.40.190.290">
    <property type="match status" value="1"/>
</dbReference>
<dbReference type="Gene3D" id="1.10.10.10">
    <property type="entry name" value="Winged helix-like DNA-binding domain superfamily/Winged helix DNA-binding domain"/>
    <property type="match status" value="1"/>
</dbReference>
<evidence type="ECO:0000313" key="7">
    <source>
        <dbReference type="EMBL" id="MDQ2310699.1"/>
    </source>
</evidence>
<dbReference type="InterPro" id="IPR036388">
    <property type="entry name" value="WH-like_DNA-bd_sf"/>
</dbReference>
<evidence type="ECO:0000256" key="1">
    <source>
        <dbReference type="ARBA" id="ARBA00009437"/>
    </source>
</evidence>
<dbReference type="SUPFAM" id="SSF46785">
    <property type="entry name" value="Winged helix' DNA-binding domain"/>
    <property type="match status" value="1"/>
</dbReference>
<dbReference type="PROSITE" id="PS50931">
    <property type="entry name" value="HTH_LYSR"/>
    <property type="match status" value="1"/>
</dbReference>
<proteinExistence type="inferred from homology"/>
<dbReference type="FunFam" id="1.10.10.10:FF:000001">
    <property type="entry name" value="LysR family transcriptional regulator"/>
    <property type="match status" value="1"/>
</dbReference>
<evidence type="ECO:0000259" key="5">
    <source>
        <dbReference type="PROSITE" id="PS50931"/>
    </source>
</evidence>
<dbReference type="STRING" id="61647.LG71_13250"/>
<keyword evidence="2" id="KW-0805">Transcription regulation</keyword>
<dbReference type="OrthoDB" id="8885940at2"/>
<dbReference type="InterPro" id="IPR058163">
    <property type="entry name" value="LysR-type_TF_proteobact-type"/>
</dbReference>
<dbReference type="Pfam" id="PF03466">
    <property type="entry name" value="LysR_substrate"/>
    <property type="match status" value="1"/>
</dbReference>